<evidence type="ECO:0000256" key="5">
    <source>
        <dbReference type="ARBA" id="ARBA00022679"/>
    </source>
</evidence>
<keyword evidence="17" id="KW-1185">Reference proteome</keyword>
<evidence type="ECO:0000256" key="10">
    <source>
        <dbReference type="ARBA" id="ARBA00022840"/>
    </source>
</evidence>
<dbReference type="EC" id="2.7.1.26" evidence="14"/>
<comment type="caution">
    <text evidence="16">The sequence shown here is derived from an EMBL/GenBank/DDBJ whole genome shotgun (WGS) entry which is preliminary data.</text>
</comment>
<dbReference type="InterPro" id="IPR015864">
    <property type="entry name" value="FAD_synthase"/>
</dbReference>
<accession>A0A841R5M4</accession>
<evidence type="ECO:0000256" key="4">
    <source>
        <dbReference type="ARBA" id="ARBA00022643"/>
    </source>
</evidence>
<dbReference type="RefSeq" id="WP_159823230.1">
    <property type="nucleotide sequence ID" value="NZ_CABWNB010000004.1"/>
</dbReference>
<keyword evidence="10 14" id="KW-0067">ATP-binding</keyword>
<comment type="catalytic activity">
    <reaction evidence="12 14">
        <text>riboflavin + ATP = FMN + ADP + H(+)</text>
        <dbReference type="Rhea" id="RHEA:14357"/>
        <dbReference type="ChEBI" id="CHEBI:15378"/>
        <dbReference type="ChEBI" id="CHEBI:30616"/>
        <dbReference type="ChEBI" id="CHEBI:57986"/>
        <dbReference type="ChEBI" id="CHEBI:58210"/>
        <dbReference type="ChEBI" id="CHEBI:456216"/>
        <dbReference type="EC" id="2.7.1.26"/>
    </reaction>
</comment>
<evidence type="ECO:0000256" key="13">
    <source>
        <dbReference type="ARBA" id="ARBA00049494"/>
    </source>
</evidence>
<dbReference type="GO" id="GO:0006747">
    <property type="term" value="P:FAD biosynthetic process"/>
    <property type="evidence" value="ECO:0007669"/>
    <property type="project" value="UniProtKB-UniRule"/>
</dbReference>
<dbReference type="Pfam" id="PF06574">
    <property type="entry name" value="FAD_syn"/>
    <property type="match status" value="1"/>
</dbReference>
<proteinExistence type="inferred from homology"/>
<evidence type="ECO:0000256" key="14">
    <source>
        <dbReference type="PIRNR" id="PIRNR004491"/>
    </source>
</evidence>
<dbReference type="InterPro" id="IPR023468">
    <property type="entry name" value="Riboflavin_kinase"/>
</dbReference>
<keyword evidence="3 14" id="KW-0285">Flavoprotein</keyword>
<comment type="pathway">
    <text evidence="2 14">Cofactor biosynthesis; FMN biosynthesis; FMN from riboflavin (ATP route): step 1/1.</text>
</comment>
<dbReference type="AlphaFoldDB" id="A0A841R5M4"/>
<dbReference type="UniPathway" id="UPA00277">
    <property type="reaction ID" value="UER00407"/>
</dbReference>
<keyword evidence="8 14" id="KW-0418">Kinase</keyword>
<dbReference type="PANTHER" id="PTHR22749:SF6">
    <property type="entry name" value="RIBOFLAVIN KINASE"/>
    <property type="match status" value="1"/>
</dbReference>
<dbReference type="NCBIfam" id="TIGR00083">
    <property type="entry name" value="ribF"/>
    <property type="match status" value="1"/>
</dbReference>
<evidence type="ECO:0000256" key="2">
    <source>
        <dbReference type="ARBA" id="ARBA00005201"/>
    </source>
</evidence>
<comment type="similarity">
    <text evidence="14">Belongs to the ribF family.</text>
</comment>
<dbReference type="InterPro" id="IPR023465">
    <property type="entry name" value="Riboflavin_kinase_dom_sf"/>
</dbReference>
<dbReference type="InterPro" id="IPR015865">
    <property type="entry name" value="Riboflavin_kinase_bac/euk"/>
</dbReference>
<keyword evidence="9 14" id="KW-0274">FAD</keyword>
<dbReference type="GO" id="GO:0009398">
    <property type="term" value="P:FMN biosynthetic process"/>
    <property type="evidence" value="ECO:0007669"/>
    <property type="project" value="UniProtKB-UniRule"/>
</dbReference>
<dbReference type="PIRSF" id="PIRSF004491">
    <property type="entry name" value="FAD_Synth"/>
    <property type="match status" value="1"/>
</dbReference>
<evidence type="ECO:0000259" key="15">
    <source>
        <dbReference type="SMART" id="SM00904"/>
    </source>
</evidence>
<dbReference type="SUPFAM" id="SSF52374">
    <property type="entry name" value="Nucleotidylyl transferase"/>
    <property type="match status" value="1"/>
</dbReference>
<evidence type="ECO:0000256" key="8">
    <source>
        <dbReference type="ARBA" id="ARBA00022777"/>
    </source>
</evidence>
<dbReference type="Gene3D" id="3.40.50.620">
    <property type="entry name" value="HUPs"/>
    <property type="match status" value="1"/>
</dbReference>
<dbReference type="OrthoDB" id="9803667at2"/>
<dbReference type="PANTHER" id="PTHR22749">
    <property type="entry name" value="RIBOFLAVIN KINASE/FMN ADENYLYLTRANSFERASE"/>
    <property type="match status" value="1"/>
</dbReference>
<dbReference type="GO" id="GO:0003919">
    <property type="term" value="F:FMN adenylyltransferase activity"/>
    <property type="evidence" value="ECO:0007669"/>
    <property type="project" value="UniProtKB-UniRule"/>
</dbReference>
<sequence length="311" mass="34525">MKRAIYETAARRTVLTIGNFDGVHRGHVEVLRTARALADRETARLVAVTFTKTPKAALTPEAYAGDLLTLADKEKYLRLQGVDEIIWLQPTVAQMRQSATEFLHMLQNNRHVVGVVVGENFRFGADAQGTVTTLQNYAKDAGWEVISVPLLQDGGDVVSSSEIRAAILAGEPERAATLLGRYWSIDEAVLHGDQRGRTLGFPTANMALHEDRVAPRNGVYATVARYDGTLLKGVTNVGTNPTFTDVPTRVETYFPDFSADLYGKQFRLFFVAYLRPEEKFSEVAALVAQMHNDTDRALHNLTEKLNIDMCR</sequence>
<keyword evidence="4 14" id="KW-0288">FMN</keyword>
<dbReference type="GeneID" id="93486400"/>
<comment type="pathway">
    <text evidence="1 14">Cofactor biosynthesis; FAD biosynthesis; FAD from FMN: step 1/1.</text>
</comment>
<dbReference type="UniPathway" id="UPA00276">
    <property type="reaction ID" value="UER00406"/>
</dbReference>
<evidence type="ECO:0000256" key="7">
    <source>
        <dbReference type="ARBA" id="ARBA00022741"/>
    </source>
</evidence>
<protein>
    <recommendedName>
        <fullName evidence="14">Riboflavin biosynthesis protein</fullName>
    </recommendedName>
    <domain>
        <recommendedName>
            <fullName evidence="14">Riboflavin kinase</fullName>
            <ecNumber evidence="14">2.7.1.26</ecNumber>
        </recommendedName>
        <alternativeName>
            <fullName evidence="14">Flavokinase</fullName>
        </alternativeName>
    </domain>
    <domain>
        <recommendedName>
            <fullName evidence="14">FMN adenylyltransferase</fullName>
            <ecNumber evidence="14">2.7.7.2</ecNumber>
        </recommendedName>
        <alternativeName>
            <fullName evidence="14">FAD pyrophosphorylase</fullName>
        </alternativeName>
        <alternativeName>
            <fullName evidence="14">FAD synthase</fullName>
        </alternativeName>
    </domain>
</protein>
<dbReference type="CDD" id="cd02064">
    <property type="entry name" value="FAD_synthetase_N"/>
    <property type="match status" value="1"/>
</dbReference>
<evidence type="ECO:0000313" key="16">
    <source>
        <dbReference type="EMBL" id="MBB6478078.1"/>
    </source>
</evidence>
<dbReference type="GO" id="GO:0008531">
    <property type="term" value="F:riboflavin kinase activity"/>
    <property type="evidence" value="ECO:0007669"/>
    <property type="project" value="UniProtKB-UniRule"/>
</dbReference>
<dbReference type="NCBIfam" id="TIGR00125">
    <property type="entry name" value="cyt_tran_rel"/>
    <property type="match status" value="1"/>
</dbReference>
<evidence type="ECO:0000256" key="1">
    <source>
        <dbReference type="ARBA" id="ARBA00004726"/>
    </source>
</evidence>
<dbReference type="Pfam" id="PF01687">
    <property type="entry name" value="Flavokinase"/>
    <property type="match status" value="1"/>
</dbReference>
<dbReference type="InterPro" id="IPR002606">
    <property type="entry name" value="Riboflavin_kinase_bac"/>
</dbReference>
<dbReference type="SMART" id="SM00904">
    <property type="entry name" value="Flavokinase"/>
    <property type="match status" value="1"/>
</dbReference>
<dbReference type="EC" id="2.7.7.2" evidence="14"/>
<keyword evidence="5 14" id="KW-0808">Transferase</keyword>
<evidence type="ECO:0000256" key="3">
    <source>
        <dbReference type="ARBA" id="ARBA00022630"/>
    </source>
</evidence>
<reference evidence="16 17" key="1">
    <citation type="submission" date="2020-08" db="EMBL/GenBank/DDBJ databases">
        <title>Genomic Encyclopedia of Type Strains, Phase IV (KMG-IV): sequencing the most valuable type-strain genomes for metagenomic binning, comparative biology and taxonomic classification.</title>
        <authorList>
            <person name="Goeker M."/>
        </authorList>
    </citation>
    <scope>NUCLEOTIDE SEQUENCE [LARGE SCALE GENOMIC DNA]</scope>
    <source>
        <strain evidence="16 17">DSM 21255</strain>
    </source>
</reference>
<dbReference type="GO" id="GO:0009231">
    <property type="term" value="P:riboflavin biosynthetic process"/>
    <property type="evidence" value="ECO:0007669"/>
    <property type="project" value="InterPro"/>
</dbReference>
<evidence type="ECO:0000256" key="11">
    <source>
        <dbReference type="ARBA" id="ARBA00023268"/>
    </source>
</evidence>
<evidence type="ECO:0000256" key="6">
    <source>
        <dbReference type="ARBA" id="ARBA00022695"/>
    </source>
</evidence>
<keyword evidence="11" id="KW-0511">Multifunctional enzyme</keyword>
<dbReference type="SUPFAM" id="SSF82114">
    <property type="entry name" value="Riboflavin kinase-like"/>
    <property type="match status" value="1"/>
</dbReference>
<dbReference type="InterPro" id="IPR014729">
    <property type="entry name" value="Rossmann-like_a/b/a_fold"/>
</dbReference>
<gene>
    <name evidence="16" type="ORF">HNR45_001139</name>
</gene>
<evidence type="ECO:0000313" key="17">
    <source>
        <dbReference type="Proteomes" id="UP000591941"/>
    </source>
</evidence>
<dbReference type="InterPro" id="IPR004821">
    <property type="entry name" value="Cyt_trans-like"/>
</dbReference>
<evidence type="ECO:0000256" key="9">
    <source>
        <dbReference type="ARBA" id="ARBA00022827"/>
    </source>
</evidence>
<dbReference type="GO" id="GO:0005524">
    <property type="term" value="F:ATP binding"/>
    <property type="evidence" value="ECO:0007669"/>
    <property type="project" value="UniProtKB-UniRule"/>
</dbReference>
<name>A0A841R5M4_9FIRM</name>
<organism evidence="16 17">
    <name type="scientific">Negativicoccus succinicivorans</name>
    <dbReference type="NCBI Taxonomy" id="620903"/>
    <lineage>
        <taxon>Bacteria</taxon>
        <taxon>Bacillati</taxon>
        <taxon>Bacillota</taxon>
        <taxon>Negativicutes</taxon>
        <taxon>Veillonellales</taxon>
        <taxon>Veillonellaceae</taxon>
        <taxon>Negativicoccus</taxon>
    </lineage>
</organism>
<keyword evidence="7 14" id="KW-0547">Nucleotide-binding</keyword>
<dbReference type="Proteomes" id="UP000591941">
    <property type="component" value="Unassembled WGS sequence"/>
</dbReference>
<keyword evidence="6 14" id="KW-0548">Nucleotidyltransferase</keyword>
<dbReference type="EMBL" id="JACHHI010000005">
    <property type="protein sequence ID" value="MBB6478078.1"/>
    <property type="molecule type" value="Genomic_DNA"/>
</dbReference>
<dbReference type="Gene3D" id="2.40.30.30">
    <property type="entry name" value="Riboflavin kinase-like"/>
    <property type="match status" value="1"/>
</dbReference>
<feature type="domain" description="Riboflavin kinase" evidence="15">
    <location>
        <begin position="178"/>
        <end position="302"/>
    </location>
</feature>
<evidence type="ECO:0000256" key="12">
    <source>
        <dbReference type="ARBA" id="ARBA00047880"/>
    </source>
</evidence>
<comment type="catalytic activity">
    <reaction evidence="13 14">
        <text>FMN + ATP + H(+) = FAD + diphosphate</text>
        <dbReference type="Rhea" id="RHEA:17237"/>
        <dbReference type="ChEBI" id="CHEBI:15378"/>
        <dbReference type="ChEBI" id="CHEBI:30616"/>
        <dbReference type="ChEBI" id="CHEBI:33019"/>
        <dbReference type="ChEBI" id="CHEBI:57692"/>
        <dbReference type="ChEBI" id="CHEBI:58210"/>
        <dbReference type="EC" id="2.7.7.2"/>
    </reaction>
</comment>